<dbReference type="EC" id="2.7.13.3" evidence="14"/>
<evidence type="ECO:0000259" key="16">
    <source>
        <dbReference type="PROSITE" id="PS50109"/>
    </source>
</evidence>
<keyword evidence="10 14" id="KW-0067">ATP-binding</keyword>
<dbReference type="InterPro" id="IPR006290">
    <property type="entry name" value="CztS_silS_copS"/>
</dbReference>
<dbReference type="Gene3D" id="3.30.565.10">
    <property type="entry name" value="Histidine kinase-like ATPase, C-terminal domain"/>
    <property type="match status" value="1"/>
</dbReference>
<dbReference type="InterPro" id="IPR003661">
    <property type="entry name" value="HisK_dim/P_dom"/>
</dbReference>
<evidence type="ECO:0000256" key="4">
    <source>
        <dbReference type="ARBA" id="ARBA00022519"/>
    </source>
</evidence>
<dbReference type="GO" id="GO:0005886">
    <property type="term" value="C:plasma membrane"/>
    <property type="evidence" value="ECO:0007669"/>
    <property type="project" value="UniProtKB-SubCell"/>
</dbReference>
<evidence type="ECO:0000313" key="18">
    <source>
        <dbReference type="EMBL" id="MTH48129.1"/>
    </source>
</evidence>
<feature type="domain" description="HAMP" evidence="17">
    <location>
        <begin position="182"/>
        <end position="235"/>
    </location>
</feature>
<proteinExistence type="predicted"/>
<dbReference type="InterPro" id="IPR003660">
    <property type="entry name" value="HAMP_dom"/>
</dbReference>
<dbReference type="PROSITE" id="PS50006">
    <property type="entry name" value="FHA_DOMAIN"/>
    <property type="match status" value="1"/>
</dbReference>
<dbReference type="InterPro" id="IPR050428">
    <property type="entry name" value="TCS_sensor_his_kinase"/>
</dbReference>
<evidence type="ECO:0000256" key="12">
    <source>
        <dbReference type="ARBA" id="ARBA00023012"/>
    </source>
</evidence>
<dbReference type="GO" id="GO:0005524">
    <property type="term" value="F:ATP binding"/>
    <property type="evidence" value="ECO:0007669"/>
    <property type="project" value="UniProtKB-KW"/>
</dbReference>
<keyword evidence="7 14" id="KW-0812">Transmembrane</keyword>
<dbReference type="PROSITE" id="PS50109">
    <property type="entry name" value="HIS_KIN"/>
    <property type="match status" value="1"/>
</dbReference>
<evidence type="ECO:0000256" key="5">
    <source>
        <dbReference type="ARBA" id="ARBA00022553"/>
    </source>
</evidence>
<feature type="transmembrane region" description="Helical" evidence="14">
    <location>
        <begin position="160"/>
        <end position="181"/>
    </location>
</feature>
<dbReference type="InterPro" id="IPR036097">
    <property type="entry name" value="HisK_dim/P_sf"/>
</dbReference>
<reference evidence="18 19" key="1">
    <citation type="submission" date="2019-11" db="EMBL/GenBank/DDBJ databases">
        <title>Escherichia alba sp. nov. isolated from the gut of plastic-eating superworms Zophobas atratus.</title>
        <authorList>
            <person name="Yang Y."/>
        </authorList>
    </citation>
    <scope>NUCLEOTIDE SEQUENCE [LARGE SCALE GENOMIC DNA]</scope>
    <source>
        <strain evidence="19">BIT-B35</strain>
    </source>
</reference>
<dbReference type="AlphaFoldDB" id="A0A6L6INN6"/>
<evidence type="ECO:0000256" key="13">
    <source>
        <dbReference type="ARBA" id="ARBA00023136"/>
    </source>
</evidence>
<dbReference type="CDD" id="cd00082">
    <property type="entry name" value="HisKA"/>
    <property type="match status" value="1"/>
</dbReference>
<evidence type="ECO:0000256" key="8">
    <source>
        <dbReference type="ARBA" id="ARBA00022741"/>
    </source>
</evidence>
<evidence type="ECO:0000259" key="15">
    <source>
        <dbReference type="PROSITE" id="PS50006"/>
    </source>
</evidence>
<dbReference type="InterPro" id="IPR000253">
    <property type="entry name" value="FHA_dom"/>
</dbReference>
<dbReference type="PROSITE" id="PS50885">
    <property type="entry name" value="HAMP"/>
    <property type="match status" value="1"/>
</dbReference>
<dbReference type="InterPro" id="IPR005467">
    <property type="entry name" value="His_kinase_dom"/>
</dbReference>
<dbReference type="SUPFAM" id="SSF55874">
    <property type="entry name" value="ATPase domain of HSP90 chaperone/DNA topoisomerase II/histidine kinase"/>
    <property type="match status" value="1"/>
</dbReference>
<feature type="domain" description="FHA" evidence="15">
    <location>
        <begin position="67"/>
        <end position="131"/>
    </location>
</feature>
<feature type="domain" description="Histidine kinase" evidence="16">
    <location>
        <begin position="243"/>
        <end position="452"/>
    </location>
</feature>
<dbReference type="RefSeq" id="WP_155109630.1">
    <property type="nucleotide sequence ID" value="NZ_WMJZ01000030.1"/>
</dbReference>
<evidence type="ECO:0000313" key="19">
    <source>
        <dbReference type="Proteomes" id="UP000477739"/>
    </source>
</evidence>
<dbReference type="Pfam" id="PF02518">
    <property type="entry name" value="HATPase_c"/>
    <property type="match status" value="1"/>
</dbReference>
<dbReference type="PANTHER" id="PTHR45436">
    <property type="entry name" value="SENSOR HISTIDINE KINASE YKOH"/>
    <property type="match status" value="1"/>
</dbReference>
<comment type="subcellular location">
    <subcellularLocation>
        <location evidence="2">Cell inner membrane</location>
        <topology evidence="2">Multi-pass membrane protein</topology>
    </subcellularLocation>
</comment>
<comment type="function">
    <text evidence="14">Member of a two-component regulatory system.</text>
</comment>
<dbReference type="PANTHER" id="PTHR45436:SF3">
    <property type="entry name" value="SENSOR HISTIDINE KINASE HPRS"/>
    <property type="match status" value="1"/>
</dbReference>
<dbReference type="Pfam" id="PF00512">
    <property type="entry name" value="HisKA"/>
    <property type="match status" value="1"/>
</dbReference>
<keyword evidence="5" id="KW-0597">Phosphoprotein</keyword>
<evidence type="ECO:0000256" key="7">
    <source>
        <dbReference type="ARBA" id="ARBA00022692"/>
    </source>
</evidence>
<dbReference type="SUPFAM" id="SSF47384">
    <property type="entry name" value="Homodimeric domain of signal transducing histidine kinase"/>
    <property type="match status" value="1"/>
</dbReference>
<keyword evidence="13 14" id="KW-0472">Membrane</keyword>
<evidence type="ECO:0000256" key="14">
    <source>
        <dbReference type="RuleBase" id="RU364088"/>
    </source>
</evidence>
<name>A0A6L6INN6_9ENTR</name>
<keyword evidence="19" id="KW-1185">Reference proteome</keyword>
<dbReference type="SMART" id="SM00388">
    <property type="entry name" value="HisKA"/>
    <property type="match status" value="1"/>
</dbReference>
<keyword evidence="8 14" id="KW-0547">Nucleotide-binding</keyword>
<dbReference type="EMBL" id="WMJZ01000030">
    <property type="protein sequence ID" value="MTH48129.1"/>
    <property type="molecule type" value="Genomic_DNA"/>
</dbReference>
<keyword evidence="11 14" id="KW-1133">Transmembrane helix</keyword>
<evidence type="ECO:0000256" key="3">
    <source>
        <dbReference type="ARBA" id="ARBA00022475"/>
    </source>
</evidence>
<keyword evidence="6 14" id="KW-0808">Transferase</keyword>
<dbReference type="Gene3D" id="1.10.287.130">
    <property type="match status" value="1"/>
</dbReference>
<evidence type="ECO:0000256" key="10">
    <source>
        <dbReference type="ARBA" id="ARBA00022840"/>
    </source>
</evidence>
<evidence type="ECO:0000256" key="2">
    <source>
        <dbReference type="ARBA" id="ARBA00004429"/>
    </source>
</evidence>
<dbReference type="OrthoDB" id="9809766at2"/>
<feature type="transmembrane region" description="Helical" evidence="14">
    <location>
        <begin position="6"/>
        <end position="30"/>
    </location>
</feature>
<evidence type="ECO:0000256" key="1">
    <source>
        <dbReference type="ARBA" id="ARBA00000085"/>
    </source>
</evidence>
<keyword evidence="4 14" id="KW-0997">Cell inner membrane</keyword>
<accession>A0A6L6INN6</accession>
<comment type="catalytic activity">
    <reaction evidence="1 14">
        <text>ATP + protein L-histidine = ADP + protein N-phospho-L-histidine.</text>
        <dbReference type="EC" id="2.7.13.3"/>
    </reaction>
</comment>
<dbReference type="GO" id="GO:0000155">
    <property type="term" value="F:phosphorelay sensor kinase activity"/>
    <property type="evidence" value="ECO:0007669"/>
    <property type="project" value="InterPro"/>
</dbReference>
<protein>
    <recommendedName>
        <fullName evidence="14">Sensor protein</fullName>
        <ecNumber evidence="14">2.7.13.3</ecNumber>
    </recommendedName>
</protein>
<organism evidence="18 19">
    <name type="scientific">Intestinirhabdus alba</name>
    <dbReference type="NCBI Taxonomy" id="2899544"/>
    <lineage>
        <taxon>Bacteria</taxon>
        <taxon>Pseudomonadati</taxon>
        <taxon>Pseudomonadota</taxon>
        <taxon>Gammaproteobacteria</taxon>
        <taxon>Enterobacterales</taxon>
        <taxon>Enterobacteriaceae</taxon>
        <taxon>Intestinirhabdus</taxon>
    </lineage>
</organism>
<dbReference type="InterPro" id="IPR036890">
    <property type="entry name" value="HATPase_C_sf"/>
</dbReference>
<gene>
    <name evidence="18" type="ORF">GJV78_18090</name>
</gene>
<evidence type="ECO:0000256" key="9">
    <source>
        <dbReference type="ARBA" id="ARBA00022777"/>
    </source>
</evidence>
<dbReference type="InterPro" id="IPR003594">
    <property type="entry name" value="HATPase_dom"/>
</dbReference>
<sequence length="453" mass="50320">MPELSMTLRLTLTFVLTLALACTGISWTLYRALSGELTWRDDVMLVNRANQIGQLLQDGAEPQSLPLYFNRMMDTRQDILLIHTADSENITINHTGVQRRLLEAIPMQNEATIRTIARTTVDGTQLSAVRLAVSGGEGPLTITVARLASERKHMLEQYRYNSVLICIIAVLACAALSPLLIRRGLRSISALSRLTADTDSRGLRQPLRVSDLPAELKPLGSALNVMRRKLADDFARLNQFADDLAHELRTPVNILLGHNQVALARPRMAEEYQQVLANNVEELEGLSRLTESILFLARAEHHAIRLKKAALPCGEIIAELVDFLSYSAEEKQIAFAVHCSGEIVADRVLLQRVLINLLSNAIRYSPDRATIRITTRAVGEQRAIEIANPGEPFAAPENLFNRFWRGDNARHSPGYGLGLSLVKAVMALHGGGVSYRFADGQHRFTVAFPEERR</sequence>
<dbReference type="Gene3D" id="6.10.340.10">
    <property type="match status" value="1"/>
</dbReference>
<dbReference type="SMART" id="SM00387">
    <property type="entry name" value="HATPase_c"/>
    <property type="match status" value="1"/>
</dbReference>
<evidence type="ECO:0000256" key="6">
    <source>
        <dbReference type="ARBA" id="ARBA00022679"/>
    </source>
</evidence>
<keyword evidence="3 14" id="KW-1003">Cell membrane</keyword>
<dbReference type="NCBIfam" id="TIGR01386">
    <property type="entry name" value="cztS_silS_copS"/>
    <property type="match status" value="1"/>
</dbReference>
<dbReference type="Proteomes" id="UP000477739">
    <property type="component" value="Unassembled WGS sequence"/>
</dbReference>
<keyword evidence="12 14" id="KW-0902">Two-component regulatory system</keyword>
<evidence type="ECO:0000259" key="17">
    <source>
        <dbReference type="PROSITE" id="PS50885"/>
    </source>
</evidence>
<keyword evidence="9 14" id="KW-0418">Kinase</keyword>
<comment type="caution">
    <text evidence="18">The sequence shown here is derived from an EMBL/GenBank/DDBJ whole genome shotgun (WGS) entry which is preliminary data.</text>
</comment>
<evidence type="ECO:0000256" key="11">
    <source>
        <dbReference type="ARBA" id="ARBA00022989"/>
    </source>
</evidence>